<evidence type="ECO:0000256" key="5">
    <source>
        <dbReference type="SAM" id="Phobius"/>
    </source>
</evidence>
<evidence type="ECO:0000256" key="4">
    <source>
        <dbReference type="PROSITE-ProRule" id="PRU00175"/>
    </source>
</evidence>
<dbReference type="SMART" id="SM00184">
    <property type="entry name" value="RING"/>
    <property type="match status" value="1"/>
</dbReference>
<dbReference type="Gene3D" id="3.30.40.10">
    <property type="entry name" value="Zinc/RING finger domain, C3HC4 (zinc finger)"/>
    <property type="match status" value="1"/>
</dbReference>
<accession>A0A2G5ES62</accession>
<dbReference type="PANTHER" id="PTHR45798">
    <property type="entry name" value="RING-H2 FINGER PROTEIN ATL61-RELATED-RELATED"/>
    <property type="match status" value="1"/>
</dbReference>
<dbReference type="Pfam" id="PF13639">
    <property type="entry name" value="zf-RING_2"/>
    <property type="match status" value="1"/>
</dbReference>
<keyword evidence="8" id="KW-1185">Reference proteome</keyword>
<sequence>MYVLLLVVGLTIGGGVLICVIASLREMMQANDVLVFQANREREQGQAILDRIQDFVFHSQTPEDLPFGSEDCPICLDAWEEGQRILVIPSCHHMYHLDCIRPLILQRSRCPVCRRQISLEDGAVADENERDCNV</sequence>
<protein>
    <recommendedName>
        <fullName evidence="6">RING-type domain-containing protein</fullName>
    </recommendedName>
</protein>
<dbReference type="SUPFAM" id="SSF57850">
    <property type="entry name" value="RING/U-box"/>
    <property type="match status" value="1"/>
</dbReference>
<dbReference type="InParanoid" id="A0A2G5ES62"/>
<name>A0A2G5ES62_AQUCA</name>
<dbReference type="GO" id="GO:0008270">
    <property type="term" value="F:zinc ion binding"/>
    <property type="evidence" value="ECO:0007669"/>
    <property type="project" value="UniProtKB-KW"/>
</dbReference>
<keyword evidence="2 4" id="KW-0863">Zinc-finger</keyword>
<evidence type="ECO:0000256" key="1">
    <source>
        <dbReference type="ARBA" id="ARBA00022723"/>
    </source>
</evidence>
<dbReference type="EMBL" id="KZ305022">
    <property type="protein sequence ID" value="PIA58583.1"/>
    <property type="molecule type" value="Genomic_DNA"/>
</dbReference>
<dbReference type="PANTHER" id="PTHR45798:SF97">
    <property type="entry name" value="ALCOHOL-SENSITIVE RING FINGER PROTEIN 1"/>
    <property type="match status" value="1"/>
</dbReference>
<dbReference type="InterPro" id="IPR001841">
    <property type="entry name" value="Znf_RING"/>
</dbReference>
<keyword evidence="1" id="KW-0479">Metal-binding</keyword>
<evidence type="ECO:0000313" key="8">
    <source>
        <dbReference type="Proteomes" id="UP000230069"/>
    </source>
</evidence>
<keyword evidence="3" id="KW-0862">Zinc</keyword>
<dbReference type="InterPro" id="IPR052788">
    <property type="entry name" value="RING-type_E3_ligase_ATL"/>
</dbReference>
<dbReference type="Proteomes" id="UP000230069">
    <property type="component" value="Unassembled WGS sequence"/>
</dbReference>
<dbReference type="AlphaFoldDB" id="A0A2G5ES62"/>
<dbReference type="OrthoDB" id="8062037at2759"/>
<keyword evidence="5" id="KW-0472">Membrane</keyword>
<proteinExistence type="predicted"/>
<keyword evidence="5" id="KW-1133">Transmembrane helix</keyword>
<gene>
    <name evidence="7" type="ORF">AQUCO_00500487v1</name>
</gene>
<evidence type="ECO:0000259" key="6">
    <source>
        <dbReference type="PROSITE" id="PS50089"/>
    </source>
</evidence>
<keyword evidence="5" id="KW-0812">Transmembrane</keyword>
<reference evidence="7 8" key="1">
    <citation type="submission" date="2017-09" db="EMBL/GenBank/DDBJ databases">
        <title>WGS assembly of Aquilegia coerulea Goldsmith.</title>
        <authorList>
            <person name="Hodges S."/>
            <person name="Kramer E."/>
            <person name="Nordborg M."/>
            <person name="Tomkins J."/>
            <person name="Borevitz J."/>
            <person name="Derieg N."/>
            <person name="Yan J."/>
            <person name="Mihaltcheva S."/>
            <person name="Hayes R.D."/>
            <person name="Rokhsar D."/>
        </authorList>
    </citation>
    <scope>NUCLEOTIDE SEQUENCE [LARGE SCALE GENOMIC DNA]</scope>
    <source>
        <strain evidence="8">cv. Goldsmith</strain>
    </source>
</reference>
<feature type="domain" description="RING-type" evidence="6">
    <location>
        <begin position="72"/>
        <end position="114"/>
    </location>
</feature>
<organism evidence="7 8">
    <name type="scientific">Aquilegia coerulea</name>
    <name type="common">Rocky mountain columbine</name>
    <dbReference type="NCBI Taxonomy" id="218851"/>
    <lineage>
        <taxon>Eukaryota</taxon>
        <taxon>Viridiplantae</taxon>
        <taxon>Streptophyta</taxon>
        <taxon>Embryophyta</taxon>
        <taxon>Tracheophyta</taxon>
        <taxon>Spermatophyta</taxon>
        <taxon>Magnoliopsida</taxon>
        <taxon>Ranunculales</taxon>
        <taxon>Ranunculaceae</taxon>
        <taxon>Thalictroideae</taxon>
        <taxon>Aquilegia</taxon>
    </lineage>
</organism>
<dbReference type="STRING" id="218851.A0A2G5ES62"/>
<dbReference type="PROSITE" id="PS50089">
    <property type="entry name" value="ZF_RING_2"/>
    <property type="match status" value="1"/>
</dbReference>
<evidence type="ECO:0000256" key="2">
    <source>
        <dbReference type="ARBA" id="ARBA00022771"/>
    </source>
</evidence>
<feature type="transmembrane region" description="Helical" evidence="5">
    <location>
        <begin position="6"/>
        <end position="24"/>
    </location>
</feature>
<dbReference type="InterPro" id="IPR013083">
    <property type="entry name" value="Znf_RING/FYVE/PHD"/>
</dbReference>
<evidence type="ECO:0000256" key="3">
    <source>
        <dbReference type="ARBA" id="ARBA00022833"/>
    </source>
</evidence>
<evidence type="ECO:0000313" key="7">
    <source>
        <dbReference type="EMBL" id="PIA58583.1"/>
    </source>
</evidence>